<dbReference type="InterPro" id="IPR002696">
    <property type="entry name" value="Membr_insert_effic_factor_YidD"/>
</dbReference>
<dbReference type="PANTHER" id="PTHR33383:SF1">
    <property type="entry name" value="MEMBRANE PROTEIN INSERTION EFFICIENCY FACTOR-RELATED"/>
    <property type="match status" value="1"/>
</dbReference>
<protein>
    <recommendedName>
        <fullName evidence="2">Putative membrane protein insertion efficiency factor</fullName>
    </recommendedName>
</protein>
<accession>A0ABT4BV65</accession>
<proteinExistence type="inferred from homology"/>
<dbReference type="Proteomes" id="UP001082703">
    <property type="component" value="Unassembled WGS sequence"/>
</dbReference>
<dbReference type="HAMAP" id="MF_00386">
    <property type="entry name" value="UPF0161_YidD"/>
    <property type="match status" value="1"/>
</dbReference>
<comment type="caution">
    <text evidence="3">The sequence shown here is derived from an EMBL/GenBank/DDBJ whole genome shotgun (WGS) entry which is preliminary data.</text>
</comment>
<organism evidence="3 4">
    <name type="scientific">Caproiciproducens galactitolivorans</name>
    <dbReference type="NCBI Taxonomy" id="642589"/>
    <lineage>
        <taxon>Bacteria</taxon>
        <taxon>Bacillati</taxon>
        <taxon>Bacillota</taxon>
        <taxon>Clostridia</taxon>
        <taxon>Eubacteriales</taxon>
        <taxon>Acutalibacteraceae</taxon>
        <taxon>Caproiciproducens</taxon>
    </lineage>
</organism>
<keyword evidence="1 2" id="KW-0472">Membrane</keyword>
<comment type="similarity">
    <text evidence="2">Belongs to the UPF0161 family.</text>
</comment>
<name>A0ABT4BV65_9FIRM</name>
<gene>
    <name evidence="3" type="primary">yidD</name>
    <name evidence="3" type="ORF">OUY18_10530</name>
</gene>
<keyword evidence="2" id="KW-1003">Cell membrane</keyword>
<dbReference type="EMBL" id="JAPOHA010000010">
    <property type="protein sequence ID" value="MCY1714690.1"/>
    <property type="molecule type" value="Genomic_DNA"/>
</dbReference>
<dbReference type="RefSeq" id="WP_268058744.1">
    <property type="nucleotide sequence ID" value="NZ_JAPOHA010000010.1"/>
</dbReference>
<keyword evidence="4" id="KW-1185">Reference proteome</keyword>
<dbReference type="Pfam" id="PF01809">
    <property type="entry name" value="YidD"/>
    <property type="match status" value="1"/>
</dbReference>
<comment type="subcellular location">
    <subcellularLocation>
        <location evidence="2">Cell membrane</location>
        <topology evidence="2">Peripheral membrane protein</topology>
        <orientation evidence="2">Cytoplasmic side</orientation>
    </subcellularLocation>
</comment>
<reference evidence="3 4" key="1">
    <citation type="submission" date="2022-11" db="EMBL/GenBank/DDBJ databases">
        <authorList>
            <person name="Caiyu Z."/>
        </authorList>
    </citation>
    <scope>NUCLEOTIDE SEQUENCE [LARGE SCALE GENOMIC DNA]</scope>
    <source>
        <strain evidence="3 4">YR-4</strain>
    </source>
</reference>
<dbReference type="SMART" id="SM01234">
    <property type="entry name" value="Haemolytic"/>
    <property type="match status" value="1"/>
</dbReference>
<comment type="function">
    <text evidence="2">Could be involved in insertion of integral membrane proteins into the membrane.</text>
</comment>
<evidence type="ECO:0000256" key="2">
    <source>
        <dbReference type="HAMAP-Rule" id="MF_00386"/>
    </source>
</evidence>
<evidence type="ECO:0000313" key="4">
    <source>
        <dbReference type="Proteomes" id="UP001082703"/>
    </source>
</evidence>
<evidence type="ECO:0000313" key="3">
    <source>
        <dbReference type="EMBL" id="MCY1714690.1"/>
    </source>
</evidence>
<dbReference type="NCBIfam" id="TIGR00278">
    <property type="entry name" value="membrane protein insertion efficiency factor YidD"/>
    <property type="match status" value="1"/>
</dbReference>
<sequence length="75" mass="9007">MKRPFIWLIRFYQKGISPYKKPCCKYYPTCSNYAIEAIERFGAFKGFWLALFRILRCNPFSRGGYDPVPEKRDKQ</sequence>
<evidence type="ECO:0000256" key="1">
    <source>
        <dbReference type="ARBA" id="ARBA00023136"/>
    </source>
</evidence>
<dbReference type="PANTHER" id="PTHR33383">
    <property type="entry name" value="MEMBRANE PROTEIN INSERTION EFFICIENCY FACTOR-RELATED"/>
    <property type="match status" value="1"/>
</dbReference>